<dbReference type="Pfam" id="PF01757">
    <property type="entry name" value="Acyl_transf_3"/>
    <property type="match status" value="1"/>
</dbReference>
<dbReference type="GO" id="GO:0016020">
    <property type="term" value="C:membrane"/>
    <property type="evidence" value="ECO:0007669"/>
    <property type="project" value="TreeGrafter"/>
</dbReference>
<dbReference type="PANTHER" id="PTHR23028">
    <property type="entry name" value="ACETYLTRANSFERASE"/>
    <property type="match status" value="1"/>
</dbReference>
<organism evidence="3 4">
    <name type="scientific">Aeromicrobium phragmitis</name>
    <dbReference type="NCBI Taxonomy" id="2478914"/>
    <lineage>
        <taxon>Bacteria</taxon>
        <taxon>Bacillati</taxon>
        <taxon>Actinomycetota</taxon>
        <taxon>Actinomycetes</taxon>
        <taxon>Propionibacteriales</taxon>
        <taxon>Nocardioidaceae</taxon>
        <taxon>Aeromicrobium</taxon>
    </lineage>
</organism>
<keyword evidence="4" id="KW-1185">Reference proteome</keyword>
<protein>
    <submittedName>
        <fullName evidence="3">Acyltransferase</fullName>
    </submittedName>
</protein>
<dbReference type="InterPro" id="IPR002656">
    <property type="entry name" value="Acyl_transf_3_dom"/>
</dbReference>
<dbReference type="RefSeq" id="WP_121795099.1">
    <property type="nucleotide sequence ID" value="NZ_RDBF01000011.1"/>
</dbReference>
<gene>
    <name evidence="3" type="ORF">D9V41_13495</name>
</gene>
<keyword evidence="3" id="KW-0012">Acyltransferase</keyword>
<name>A0A3L8PIC7_9ACTN</name>
<evidence type="ECO:0000313" key="3">
    <source>
        <dbReference type="EMBL" id="RLV55097.1"/>
    </source>
</evidence>
<comment type="caution">
    <text evidence="3">The sequence shown here is derived from an EMBL/GenBank/DDBJ whole genome shotgun (WGS) entry which is preliminary data.</text>
</comment>
<dbReference type="InterPro" id="IPR050879">
    <property type="entry name" value="Acyltransferase_3"/>
</dbReference>
<feature type="transmembrane region" description="Helical" evidence="1">
    <location>
        <begin position="12"/>
        <end position="30"/>
    </location>
</feature>
<feature type="transmembrane region" description="Helical" evidence="1">
    <location>
        <begin position="42"/>
        <end position="67"/>
    </location>
</feature>
<sequence>MSTSTTAPRLRLLDGTRFIAALGILLYHYTARYPSQIEDFGWFSHVATYGALLVYSFFIISGFVILMTTWGRDLPSYIASRVGRLYPAYWAAVLIAGFIVLVLRPSFPGEPWRDIGWEDWALNFTMLQQAFEAKNLDGVYWTLYVELKFYLLIGIFLLIGITRERVLAFALLWPLLGAWAKSSDSALLVELLMPNQAPLFAFGMVLYLVHRERGFRVDTALALGMNVAFIAYRSAEAFTPFMDRTDEITPHRGLVTVVILATAFAMWAFSCTRLQYVRWGWLTTAGALTYPLYLVHERLGWYVIELLRDHGWAAWPAVGGAVVVVAIATVALYRWVDKPFSGHFRRVIERQLRREVAPRSKGA</sequence>
<reference evidence="3 4" key="1">
    <citation type="submission" date="2018-10" db="EMBL/GenBank/DDBJ databases">
        <title>Aeromicrobium sp. 9W16Y-2 whole genome shotgun sequence.</title>
        <authorList>
            <person name="Li F."/>
        </authorList>
    </citation>
    <scope>NUCLEOTIDE SEQUENCE [LARGE SCALE GENOMIC DNA]</scope>
    <source>
        <strain evidence="3 4">9W16Y-2</strain>
    </source>
</reference>
<dbReference type="Proteomes" id="UP000282515">
    <property type="component" value="Unassembled WGS sequence"/>
</dbReference>
<keyword evidence="3" id="KW-0808">Transferase</keyword>
<feature type="transmembrane region" description="Helical" evidence="1">
    <location>
        <begin position="88"/>
        <end position="107"/>
    </location>
</feature>
<feature type="transmembrane region" description="Helical" evidence="1">
    <location>
        <begin position="215"/>
        <end position="232"/>
    </location>
</feature>
<feature type="transmembrane region" description="Helical" evidence="1">
    <location>
        <begin position="276"/>
        <end position="293"/>
    </location>
</feature>
<accession>A0A3L8PIC7</accession>
<feature type="transmembrane region" description="Helical" evidence="1">
    <location>
        <begin position="252"/>
        <end position="269"/>
    </location>
</feature>
<dbReference type="EMBL" id="RDBF01000011">
    <property type="protein sequence ID" value="RLV55097.1"/>
    <property type="molecule type" value="Genomic_DNA"/>
</dbReference>
<feature type="transmembrane region" description="Helical" evidence="1">
    <location>
        <begin position="313"/>
        <end position="336"/>
    </location>
</feature>
<feature type="transmembrane region" description="Helical" evidence="1">
    <location>
        <begin position="188"/>
        <end position="208"/>
    </location>
</feature>
<dbReference type="OrthoDB" id="9807745at2"/>
<keyword evidence="1" id="KW-1133">Transmembrane helix</keyword>
<dbReference type="AlphaFoldDB" id="A0A3L8PIC7"/>
<evidence type="ECO:0000256" key="1">
    <source>
        <dbReference type="SAM" id="Phobius"/>
    </source>
</evidence>
<dbReference type="PANTHER" id="PTHR23028:SF53">
    <property type="entry name" value="ACYL_TRANSF_3 DOMAIN-CONTAINING PROTEIN"/>
    <property type="match status" value="1"/>
</dbReference>
<dbReference type="GO" id="GO:0009103">
    <property type="term" value="P:lipopolysaccharide biosynthetic process"/>
    <property type="evidence" value="ECO:0007669"/>
    <property type="project" value="TreeGrafter"/>
</dbReference>
<keyword evidence="1" id="KW-0472">Membrane</keyword>
<feature type="transmembrane region" description="Helical" evidence="1">
    <location>
        <begin position="139"/>
        <end position="159"/>
    </location>
</feature>
<keyword evidence="1" id="KW-0812">Transmembrane</keyword>
<feature type="transmembrane region" description="Helical" evidence="1">
    <location>
        <begin position="166"/>
        <end position="182"/>
    </location>
</feature>
<dbReference type="GO" id="GO:0016747">
    <property type="term" value="F:acyltransferase activity, transferring groups other than amino-acyl groups"/>
    <property type="evidence" value="ECO:0007669"/>
    <property type="project" value="InterPro"/>
</dbReference>
<evidence type="ECO:0000259" key="2">
    <source>
        <dbReference type="Pfam" id="PF01757"/>
    </source>
</evidence>
<feature type="domain" description="Acyltransferase 3" evidence="2">
    <location>
        <begin position="13"/>
        <end position="329"/>
    </location>
</feature>
<evidence type="ECO:0000313" key="4">
    <source>
        <dbReference type="Proteomes" id="UP000282515"/>
    </source>
</evidence>
<proteinExistence type="predicted"/>